<dbReference type="RefSeq" id="YP_009482352.1">
    <property type="nucleotide sequence ID" value="NC_037666.1"/>
</dbReference>
<organism evidence="2">
    <name type="scientific">Pandoravirus neocaledonia</name>
    <dbReference type="NCBI Taxonomy" id="2107708"/>
    <lineage>
        <taxon>Viruses</taxon>
        <taxon>Pandoravirus</taxon>
    </lineage>
</organism>
<dbReference type="EMBL" id="MG011690">
    <property type="protein sequence ID" value="AVK76349.1"/>
    <property type="molecule type" value="Genomic_DNA"/>
</dbReference>
<dbReference type="GeneID" id="36843062"/>
<sequence>MAAHGGTSRLSREKAKIAQKRSTRQTGNSEQATDPFGGRANFRPTFLFCRPLPRHEPVAHLFRSSVCARCVACIVRTAPSAGADRPAPS</sequence>
<protein>
    <submittedName>
        <fullName evidence="2">Uncharacterized protein</fullName>
    </submittedName>
</protein>
<feature type="region of interest" description="Disordered" evidence="1">
    <location>
        <begin position="1"/>
        <end position="41"/>
    </location>
</feature>
<reference evidence="2" key="1">
    <citation type="journal article" date="2018" name="Nat. Commun.">
        <title>Diversity and evolution of the emerging Pandoraviridae family.</title>
        <authorList>
            <person name="Legendre M."/>
            <person name="Fabre E."/>
            <person name="Poirot O."/>
            <person name="Jeudy S."/>
            <person name="Lartigue A."/>
            <person name="Alempic J.M."/>
            <person name="Beucher L."/>
            <person name="Philippe N."/>
            <person name="Bertaux L."/>
            <person name="Christo-Foroux E."/>
            <person name="Labadie K."/>
            <person name="Coute Y."/>
            <person name="Abergel C."/>
            <person name="Claverie J.M."/>
        </authorList>
    </citation>
    <scope>NUCLEOTIDE SEQUENCE [LARGE SCALE GENOMIC DNA]</scope>
    <source>
        <strain evidence="2">Neocaledonia</strain>
    </source>
</reference>
<accession>A0A2U7UD02</accession>
<evidence type="ECO:0000313" key="2">
    <source>
        <dbReference type="EMBL" id="AVK76349.1"/>
    </source>
</evidence>
<dbReference type="Proteomes" id="UP000249287">
    <property type="component" value="Segment"/>
</dbReference>
<proteinExistence type="predicted"/>
<evidence type="ECO:0000256" key="1">
    <source>
        <dbReference type="SAM" id="MobiDB-lite"/>
    </source>
</evidence>
<name>A0A2U7UD02_9VIRU</name>
<gene>
    <name evidence="2" type="ORF">pneo_cds_742</name>
</gene>
<dbReference type="KEGG" id="vg:36843062"/>